<accession>A0A6N8FQ46</accession>
<dbReference type="InterPro" id="IPR023888">
    <property type="entry name" value="SdpC-like"/>
</dbReference>
<gene>
    <name evidence="2" type="ORF">GMD78_18495</name>
</gene>
<evidence type="ECO:0000313" key="3">
    <source>
        <dbReference type="Proteomes" id="UP000469125"/>
    </source>
</evidence>
<keyword evidence="1" id="KW-0732">Signal</keyword>
<comment type="caution">
    <text evidence="2">The sequence shown here is derived from an EMBL/GenBank/DDBJ whole genome shotgun (WGS) entry which is preliminary data.</text>
</comment>
<dbReference type="Pfam" id="PF26137">
    <property type="entry name" value="Toxin_SdpC"/>
    <property type="match status" value="1"/>
</dbReference>
<dbReference type="Proteomes" id="UP000469125">
    <property type="component" value="Unassembled WGS sequence"/>
</dbReference>
<dbReference type="AlphaFoldDB" id="A0A6N8FQ46"/>
<organism evidence="2 3">
    <name type="scientific">Ornithinibacillus caprae</name>
    <dbReference type="NCBI Taxonomy" id="2678566"/>
    <lineage>
        <taxon>Bacteria</taxon>
        <taxon>Bacillati</taxon>
        <taxon>Bacillota</taxon>
        <taxon>Bacilli</taxon>
        <taxon>Bacillales</taxon>
        <taxon>Bacillaceae</taxon>
        <taxon>Ornithinibacillus</taxon>
    </lineage>
</organism>
<sequence>MKLFKKKSITVLLILVVMMGSFSSNVLATSVTNTKDFNGETIYRGVVFGQGPVAELFPNVFPKELVESANNEKSKEVIDILIKDIYELDPQYFDELEKAVYSGNHININSSLEKGGELLTKAIENNQYQIKNIEHNDDGQGLFYVAVLGAVITTVGGYSHALVATGAFGITLYAAIYAETTWWGPDSTTTPKDVTLKKEMLVNQLAEEFSK</sequence>
<keyword evidence="3" id="KW-1185">Reference proteome</keyword>
<feature type="chain" id="PRO_5026923264" evidence="1">
    <location>
        <begin position="29"/>
        <end position="211"/>
    </location>
</feature>
<dbReference type="EMBL" id="WOCA01000020">
    <property type="protein sequence ID" value="MUK90367.1"/>
    <property type="molecule type" value="Genomic_DNA"/>
</dbReference>
<protein>
    <submittedName>
        <fullName evidence="2">Sporulation delaying protein family toxin</fullName>
    </submittedName>
</protein>
<feature type="signal peptide" evidence="1">
    <location>
        <begin position="1"/>
        <end position="28"/>
    </location>
</feature>
<reference evidence="2 3" key="1">
    <citation type="submission" date="2019-11" db="EMBL/GenBank/DDBJ databases">
        <authorList>
            <person name="Li X."/>
        </authorList>
    </citation>
    <scope>NUCLEOTIDE SEQUENCE [LARGE SCALE GENOMIC DNA]</scope>
    <source>
        <strain evidence="2 3">L9</strain>
    </source>
</reference>
<evidence type="ECO:0000256" key="1">
    <source>
        <dbReference type="SAM" id="SignalP"/>
    </source>
</evidence>
<dbReference type="NCBIfam" id="TIGR04032">
    <property type="entry name" value="toxin_SdpC"/>
    <property type="match status" value="1"/>
</dbReference>
<name>A0A6N8FQ46_9BACI</name>
<evidence type="ECO:0000313" key="2">
    <source>
        <dbReference type="EMBL" id="MUK90367.1"/>
    </source>
</evidence>
<proteinExistence type="predicted"/>